<gene>
    <name evidence="2" type="ORF">DIS18_11845</name>
</gene>
<dbReference type="OrthoDB" id="1179607at2"/>
<reference evidence="3" key="3">
    <citation type="submission" date="2018-05" db="EMBL/GenBank/DDBJ databases">
        <authorList>
            <person name="Lu D."/>
        </authorList>
    </citation>
    <scope>NUCLEOTIDE SEQUENCE [LARGE SCALE GENOMIC DNA]</scope>
    <source>
        <strain evidence="3">ZY111</strain>
    </source>
</reference>
<accession>A0A2U2X2E6</accession>
<dbReference type="EMBL" id="QFRI01000003">
    <property type="protein sequence ID" value="PWH81955.1"/>
    <property type="molecule type" value="Genomic_DNA"/>
</dbReference>
<reference evidence="3" key="2">
    <citation type="submission" date="2018-05" db="EMBL/GenBank/DDBJ databases">
        <title>Algibacter marinivivus sp. nov., isolated from sample around a algae.</title>
        <authorList>
            <person name="Lu D."/>
        </authorList>
    </citation>
    <scope>NUCLEOTIDE SEQUENCE [LARGE SCALE GENOMIC DNA]</scope>
    <source>
        <strain evidence="3">ZY111</strain>
    </source>
</reference>
<sequence length="112" mass="12694">MKLNYYCSTPSCKKLNSIKVESNNRFDLKQEVGLEINERCKHCGNHTKRHINRLHASPNYFIILGGLALAVIVTILLWDFGFVSTLSGAIPIAIWMSEEKKASAFNKVLIRD</sequence>
<protein>
    <submittedName>
        <fullName evidence="2">Uncharacterized protein</fullName>
    </submittedName>
</protein>
<feature type="transmembrane region" description="Helical" evidence="1">
    <location>
        <begin position="58"/>
        <end position="78"/>
    </location>
</feature>
<dbReference type="AlphaFoldDB" id="A0A2U2X2E6"/>
<dbReference type="RefSeq" id="WP_109353295.1">
    <property type="nucleotide sequence ID" value="NZ_QFRI01000003.1"/>
</dbReference>
<evidence type="ECO:0000313" key="3">
    <source>
        <dbReference type="Proteomes" id="UP000245375"/>
    </source>
</evidence>
<name>A0A2U2X2E6_9FLAO</name>
<keyword evidence="1" id="KW-0812">Transmembrane</keyword>
<proteinExistence type="predicted"/>
<comment type="caution">
    <text evidence="2">The sequence shown here is derived from an EMBL/GenBank/DDBJ whole genome shotgun (WGS) entry which is preliminary data.</text>
</comment>
<keyword evidence="1" id="KW-1133">Transmembrane helix</keyword>
<evidence type="ECO:0000313" key="2">
    <source>
        <dbReference type="EMBL" id="PWH81955.1"/>
    </source>
</evidence>
<keyword evidence="1" id="KW-0472">Membrane</keyword>
<organism evidence="2 3">
    <name type="scientific">Algibacter marinivivus</name>
    <dbReference type="NCBI Taxonomy" id="2100723"/>
    <lineage>
        <taxon>Bacteria</taxon>
        <taxon>Pseudomonadati</taxon>
        <taxon>Bacteroidota</taxon>
        <taxon>Flavobacteriia</taxon>
        <taxon>Flavobacteriales</taxon>
        <taxon>Flavobacteriaceae</taxon>
        <taxon>Algibacter</taxon>
    </lineage>
</organism>
<evidence type="ECO:0000256" key="1">
    <source>
        <dbReference type="SAM" id="Phobius"/>
    </source>
</evidence>
<keyword evidence="3" id="KW-1185">Reference proteome</keyword>
<dbReference type="Proteomes" id="UP000245375">
    <property type="component" value="Unassembled WGS sequence"/>
</dbReference>
<reference evidence="2 3" key="1">
    <citation type="submission" date="2018-05" db="EMBL/GenBank/DDBJ databases">
        <title>Algibacter marinivivus sp. nov., isolated from sample around a algae.</title>
        <authorList>
            <person name="Zhong X."/>
        </authorList>
    </citation>
    <scope>NUCLEOTIDE SEQUENCE [LARGE SCALE GENOMIC DNA]</scope>
    <source>
        <strain evidence="2 3">ZY111</strain>
    </source>
</reference>